<dbReference type="EMBL" id="DXCO01000027">
    <property type="protein sequence ID" value="HIY78070.1"/>
    <property type="molecule type" value="Genomic_DNA"/>
</dbReference>
<dbReference type="SUPFAM" id="SSF46785">
    <property type="entry name" value="Winged helix' DNA-binding domain"/>
    <property type="match status" value="1"/>
</dbReference>
<proteinExistence type="predicted"/>
<protein>
    <submittedName>
        <fullName evidence="4">YafY family transcriptional regulator</fullName>
    </submittedName>
</protein>
<dbReference type="Pfam" id="PF13280">
    <property type="entry name" value="WYL"/>
    <property type="match status" value="1"/>
</dbReference>
<evidence type="ECO:0000313" key="5">
    <source>
        <dbReference type="Proteomes" id="UP000824135"/>
    </source>
</evidence>
<dbReference type="InterPro" id="IPR051534">
    <property type="entry name" value="CBASS_pafABC_assoc_protein"/>
</dbReference>
<name>A0A9D1Z8H1_9FIRM</name>
<feature type="domain" description="Helix-turn-helix type 11" evidence="1">
    <location>
        <begin position="8"/>
        <end position="57"/>
    </location>
</feature>
<evidence type="ECO:0000259" key="3">
    <source>
        <dbReference type="Pfam" id="PF25583"/>
    </source>
</evidence>
<dbReference type="Proteomes" id="UP000824135">
    <property type="component" value="Unassembled WGS sequence"/>
</dbReference>
<sequence>MKFQVMIKILFTLLKRRKVSAAALAAENGVSERSIRRYLDELTICGIPIDIIRGRYGGICLPDTFRLPENFFTKEEYAAAVNALGAFYEQMRDEAAAGALEKLQSQQKSEQKNLTLSGNVLVDSGTWGDVYDFSEKLRVCERATEENDCLDLLYIDRGGAESRRIVEPHLLVYKQNVWYVYAFCRKRQDFRLFRVARIKSARVTGEKFEKRAFDRESIPLKFTFEKTELTDVRFSVTKKALPDLEEWLGIDHIKISGEEILAEATLPAGEVLLSKILSFGNDLRVLSPSMLADEVKARAEKICRQYDSK</sequence>
<feature type="domain" description="WCX" evidence="3">
    <location>
        <begin position="230"/>
        <end position="302"/>
    </location>
</feature>
<dbReference type="Pfam" id="PF08279">
    <property type="entry name" value="HTH_11"/>
    <property type="match status" value="1"/>
</dbReference>
<comment type="caution">
    <text evidence="4">The sequence shown here is derived from an EMBL/GenBank/DDBJ whole genome shotgun (WGS) entry which is preliminary data.</text>
</comment>
<dbReference type="PANTHER" id="PTHR34580">
    <property type="match status" value="1"/>
</dbReference>
<dbReference type="InterPro" id="IPR036388">
    <property type="entry name" value="WH-like_DNA-bd_sf"/>
</dbReference>
<dbReference type="InterPro" id="IPR028349">
    <property type="entry name" value="PafC-like"/>
</dbReference>
<reference evidence="4" key="2">
    <citation type="submission" date="2021-04" db="EMBL/GenBank/DDBJ databases">
        <authorList>
            <person name="Gilroy R."/>
        </authorList>
    </citation>
    <scope>NUCLEOTIDE SEQUENCE</scope>
    <source>
        <strain evidence="4">CHK199-9574</strain>
    </source>
</reference>
<feature type="domain" description="WYL" evidence="2">
    <location>
        <begin position="136"/>
        <end position="203"/>
    </location>
</feature>
<dbReference type="PROSITE" id="PS52050">
    <property type="entry name" value="WYL"/>
    <property type="match status" value="1"/>
</dbReference>
<evidence type="ECO:0000259" key="2">
    <source>
        <dbReference type="Pfam" id="PF13280"/>
    </source>
</evidence>
<dbReference type="Pfam" id="PF25583">
    <property type="entry name" value="WCX"/>
    <property type="match status" value="1"/>
</dbReference>
<dbReference type="AlphaFoldDB" id="A0A9D1Z8H1"/>
<evidence type="ECO:0000259" key="1">
    <source>
        <dbReference type="Pfam" id="PF08279"/>
    </source>
</evidence>
<dbReference type="PANTHER" id="PTHR34580:SF1">
    <property type="entry name" value="PROTEIN PAFC"/>
    <property type="match status" value="1"/>
</dbReference>
<accession>A0A9D1Z8H1</accession>
<dbReference type="InterPro" id="IPR026881">
    <property type="entry name" value="WYL_dom"/>
</dbReference>
<dbReference type="Gene3D" id="1.10.10.10">
    <property type="entry name" value="Winged helix-like DNA-binding domain superfamily/Winged helix DNA-binding domain"/>
    <property type="match status" value="1"/>
</dbReference>
<dbReference type="PIRSF" id="PIRSF016838">
    <property type="entry name" value="PafC"/>
    <property type="match status" value="1"/>
</dbReference>
<organism evidence="4 5">
    <name type="scientific">Candidatus Borkfalkia excrementavium</name>
    <dbReference type="NCBI Taxonomy" id="2838505"/>
    <lineage>
        <taxon>Bacteria</taxon>
        <taxon>Bacillati</taxon>
        <taxon>Bacillota</taxon>
        <taxon>Clostridia</taxon>
        <taxon>Christensenellales</taxon>
        <taxon>Christensenellaceae</taxon>
        <taxon>Candidatus Borkfalkia</taxon>
    </lineage>
</organism>
<gene>
    <name evidence="4" type="ORF">H9728_03410</name>
</gene>
<dbReference type="InterPro" id="IPR036390">
    <property type="entry name" value="WH_DNA-bd_sf"/>
</dbReference>
<evidence type="ECO:0000313" key="4">
    <source>
        <dbReference type="EMBL" id="HIY78070.1"/>
    </source>
</evidence>
<dbReference type="InterPro" id="IPR013196">
    <property type="entry name" value="HTH_11"/>
</dbReference>
<dbReference type="InterPro" id="IPR057727">
    <property type="entry name" value="WCX_dom"/>
</dbReference>
<reference evidence="4" key="1">
    <citation type="journal article" date="2021" name="PeerJ">
        <title>Extensive microbial diversity within the chicken gut microbiome revealed by metagenomics and culture.</title>
        <authorList>
            <person name="Gilroy R."/>
            <person name="Ravi A."/>
            <person name="Getino M."/>
            <person name="Pursley I."/>
            <person name="Horton D.L."/>
            <person name="Alikhan N.F."/>
            <person name="Baker D."/>
            <person name="Gharbi K."/>
            <person name="Hall N."/>
            <person name="Watson M."/>
            <person name="Adriaenssens E.M."/>
            <person name="Foster-Nyarko E."/>
            <person name="Jarju S."/>
            <person name="Secka A."/>
            <person name="Antonio M."/>
            <person name="Oren A."/>
            <person name="Chaudhuri R.R."/>
            <person name="La Ragione R."/>
            <person name="Hildebrand F."/>
            <person name="Pallen M.J."/>
        </authorList>
    </citation>
    <scope>NUCLEOTIDE SEQUENCE</scope>
    <source>
        <strain evidence="4">CHK199-9574</strain>
    </source>
</reference>